<reference evidence="2" key="1">
    <citation type="journal article" date="2019" name="bioRxiv">
        <title>The Genome of the Zebra Mussel, Dreissena polymorpha: A Resource for Invasive Species Research.</title>
        <authorList>
            <person name="McCartney M.A."/>
            <person name="Auch B."/>
            <person name="Kono T."/>
            <person name="Mallez S."/>
            <person name="Zhang Y."/>
            <person name="Obille A."/>
            <person name="Becker A."/>
            <person name="Abrahante J.E."/>
            <person name="Garbe J."/>
            <person name="Badalamenti J.P."/>
            <person name="Herman A."/>
            <person name="Mangelson H."/>
            <person name="Liachko I."/>
            <person name="Sullivan S."/>
            <person name="Sone E.D."/>
            <person name="Koren S."/>
            <person name="Silverstein K.A.T."/>
            <person name="Beckman K.B."/>
            <person name="Gohl D.M."/>
        </authorList>
    </citation>
    <scope>NUCLEOTIDE SEQUENCE</scope>
    <source>
        <strain evidence="2">Duluth1</strain>
        <tissue evidence="2">Whole animal</tissue>
    </source>
</reference>
<feature type="compositionally biased region" description="Polar residues" evidence="1">
    <location>
        <begin position="46"/>
        <end position="60"/>
    </location>
</feature>
<evidence type="ECO:0000256" key="1">
    <source>
        <dbReference type="SAM" id="MobiDB-lite"/>
    </source>
</evidence>
<name>A0A9D4GZG8_DREPO</name>
<sequence>MRASGHLQETQRQSMTVTDSLSDRRDTCRRFQTVCDGAKTVRAPTADSQTVAHSARQSPRPSGHLRETPRQFATTVQRKYGHMHETPRKSSKVPDSLPDPSGTCKRLTKSLRRCQDPLCASRRLSDSLRRGQTQKTPRQSATDGA</sequence>
<organism evidence="2 3">
    <name type="scientific">Dreissena polymorpha</name>
    <name type="common">Zebra mussel</name>
    <name type="synonym">Mytilus polymorpha</name>
    <dbReference type="NCBI Taxonomy" id="45954"/>
    <lineage>
        <taxon>Eukaryota</taxon>
        <taxon>Metazoa</taxon>
        <taxon>Spiralia</taxon>
        <taxon>Lophotrochozoa</taxon>
        <taxon>Mollusca</taxon>
        <taxon>Bivalvia</taxon>
        <taxon>Autobranchia</taxon>
        <taxon>Heteroconchia</taxon>
        <taxon>Euheterodonta</taxon>
        <taxon>Imparidentia</taxon>
        <taxon>Neoheterodontei</taxon>
        <taxon>Myida</taxon>
        <taxon>Dreissenoidea</taxon>
        <taxon>Dreissenidae</taxon>
        <taxon>Dreissena</taxon>
    </lineage>
</organism>
<comment type="caution">
    <text evidence="2">The sequence shown here is derived from an EMBL/GenBank/DDBJ whole genome shotgun (WGS) entry which is preliminary data.</text>
</comment>
<dbReference type="EMBL" id="JAIWYP010000005">
    <property type="protein sequence ID" value="KAH3825850.1"/>
    <property type="molecule type" value="Genomic_DNA"/>
</dbReference>
<accession>A0A9D4GZG8</accession>
<feature type="region of interest" description="Disordered" evidence="1">
    <location>
        <begin position="1"/>
        <end position="24"/>
    </location>
</feature>
<evidence type="ECO:0000313" key="2">
    <source>
        <dbReference type="EMBL" id="KAH3825850.1"/>
    </source>
</evidence>
<feature type="region of interest" description="Disordered" evidence="1">
    <location>
        <begin position="42"/>
        <end position="145"/>
    </location>
</feature>
<protein>
    <submittedName>
        <fullName evidence="2">Uncharacterized protein</fullName>
    </submittedName>
</protein>
<reference evidence="2" key="2">
    <citation type="submission" date="2020-11" db="EMBL/GenBank/DDBJ databases">
        <authorList>
            <person name="McCartney M.A."/>
            <person name="Auch B."/>
            <person name="Kono T."/>
            <person name="Mallez S."/>
            <person name="Becker A."/>
            <person name="Gohl D.M."/>
            <person name="Silverstein K.A.T."/>
            <person name="Koren S."/>
            <person name="Bechman K.B."/>
            <person name="Herman A."/>
            <person name="Abrahante J.E."/>
            <person name="Garbe J."/>
        </authorList>
    </citation>
    <scope>NUCLEOTIDE SEQUENCE</scope>
    <source>
        <strain evidence="2">Duluth1</strain>
        <tissue evidence="2">Whole animal</tissue>
    </source>
</reference>
<gene>
    <name evidence="2" type="ORF">DPMN_127733</name>
</gene>
<dbReference type="AlphaFoldDB" id="A0A9D4GZG8"/>
<proteinExistence type="predicted"/>
<evidence type="ECO:0000313" key="3">
    <source>
        <dbReference type="Proteomes" id="UP000828390"/>
    </source>
</evidence>
<dbReference type="Proteomes" id="UP000828390">
    <property type="component" value="Unassembled WGS sequence"/>
</dbReference>
<feature type="compositionally biased region" description="Polar residues" evidence="1">
    <location>
        <begin position="7"/>
        <end position="20"/>
    </location>
</feature>
<keyword evidence="3" id="KW-1185">Reference proteome</keyword>
<feature type="compositionally biased region" description="Polar residues" evidence="1">
    <location>
        <begin position="130"/>
        <end position="145"/>
    </location>
</feature>